<dbReference type="EMBL" id="LPWA01000175">
    <property type="protein sequence ID" value="KUM23239.1"/>
    <property type="molecule type" value="Genomic_DNA"/>
</dbReference>
<comment type="caution">
    <text evidence="1">The sequence shown here is derived from an EMBL/GenBank/DDBJ whole genome shotgun (WGS) entry which is preliminary data.</text>
</comment>
<name>A0A101KLY5_RHILI</name>
<proteinExistence type="predicted"/>
<accession>A0A101KLY5</accession>
<keyword evidence="1" id="KW-0378">Hydrolase</keyword>
<dbReference type="InterPro" id="IPR011227">
    <property type="entry name" value="UCP029730"/>
</dbReference>
<dbReference type="Gene3D" id="3.40.630.40">
    <property type="entry name" value="Zn-dependent exopeptidases"/>
    <property type="match status" value="1"/>
</dbReference>
<organism evidence="1 2">
    <name type="scientific">Rhizobium loti</name>
    <name type="common">Mesorhizobium loti</name>
    <dbReference type="NCBI Taxonomy" id="381"/>
    <lineage>
        <taxon>Bacteria</taxon>
        <taxon>Pseudomonadati</taxon>
        <taxon>Pseudomonadota</taxon>
        <taxon>Alphaproteobacteria</taxon>
        <taxon>Hyphomicrobiales</taxon>
        <taxon>Phyllobacteriaceae</taxon>
        <taxon>Mesorhizobium</taxon>
    </lineage>
</organism>
<gene>
    <name evidence="1" type="ORF">AU467_09815</name>
</gene>
<evidence type="ECO:0000313" key="2">
    <source>
        <dbReference type="Proteomes" id="UP000053176"/>
    </source>
</evidence>
<dbReference type="Pfam" id="PF05013">
    <property type="entry name" value="FGase"/>
    <property type="match status" value="1"/>
</dbReference>
<dbReference type="InterPro" id="IPR007709">
    <property type="entry name" value="N-FG_amidohydro"/>
</dbReference>
<dbReference type="GO" id="GO:0016787">
    <property type="term" value="F:hydrolase activity"/>
    <property type="evidence" value="ECO:0007669"/>
    <property type="project" value="UniProtKB-KW"/>
</dbReference>
<sequence>MTRSTVFAPFEIVEGDRKKGIVLLADHARRDLPDEYGSLGLPAAEFERHIAYDIGVETVTRELAAALDAPAVLAGFSRLLIDPNRGEDDPTLIRQLYDGTIVPGNYPMAAEEREKRLDGFYRPYHDAVGAMISSVAHASGKAPFIFSVHSFTPRMQGFIRPWHVGILWDRDDRVARPLIDMLAEDKALVVGDNEPYDGALRGDTMFRHAIVNGYAHALIEIRQDLIADRAGALAWAERLAPIVDAIDRRADIHQVKMFGSRTGPV</sequence>
<dbReference type="SUPFAM" id="SSF53187">
    <property type="entry name" value="Zn-dependent exopeptidases"/>
    <property type="match status" value="1"/>
</dbReference>
<dbReference type="PIRSF" id="PIRSF029730">
    <property type="entry name" value="UCP029730"/>
    <property type="match status" value="1"/>
</dbReference>
<reference evidence="1 2" key="1">
    <citation type="submission" date="2015-12" db="EMBL/GenBank/DDBJ databases">
        <title>Draft genome sequence of Mesorhizobium sp. UFLA 01-765, a multitolerant efficient symbiont and plant-growth promoting strain isolated from Zn-mining soil using Leucaena leucocephala as a trap plant.</title>
        <authorList>
            <person name="Rangel W.M."/>
            <person name="Thijs S."/>
            <person name="Longatti S.M."/>
            <person name="Moreira F.M."/>
            <person name="Weyens N."/>
            <person name="Vangronsveld J."/>
            <person name="Van Hamme J.D."/>
            <person name="Bottos E.M."/>
            <person name="Rineau F."/>
        </authorList>
    </citation>
    <scope>NUCLEOTIDE SEQUENCE [LARGE SCALE GENOMIC DNA]</scope>
    <source>
        <strain evidence="1 2">UFLA 01-765</strain>
    </source>
</reference>
<protein>
    <submittedName>
        <fullName evidence="1">N-formylglutamate amidohydrolase</fullName>
    </submittedName>
</protein>
<evidence type="ECO:0000313" key="1">
    <source>
        <dbReference type="EMBL" id="KUM23239.1"/>
    </source>
</evidence>
<dbReference type="OrthoDB" id="9815326at2"/>
<dbReference type="Proteomes" id="UP000053176">
    <property type="component" value="Unassembled WGS sequence"/>
</dbReference>
<dbReference type="AlphaFoldDB" id="A0A101KLY5"/>